<proteinExistence type="predicted"/>
<feature type="domain" description="NAD-dependent epimerase/dehydratase" evidence="2">
    <location>
        <begin position="3"/>
        <end position="249"/>
    </location>
</feature>
<dbReference type="Gene3D" id="3.40.50.720">
    <property type="entry name" value="NAD(P)-binding Rossmann-like Domain"/>
    <property type="match status" value="1"/>
</dbReference>
<keyword evidence="1" id="KW-0520">NAD</keyword>
<evidence type="ECO:0000313" key="3">
    <source>
        <dbReference type="EMBL" id="SJZ39809.1"/>
    </source>
</evidence>
<dbReference type="RefSeq" id="WP_085932554.1">
    <property type="nucleotide sequence ID" value="NZ_FUWJ01000001.1"/>
</dbReference>
<dbReference type="PANTHER" id="PTHR43574">
    <property type="entry name" value="EPIMERASE-RELATED"/>
    <property type="match status" value="1"/>
</dbReference>
<dbReference type="OrthoDB" id="9801785at2"/>
<dbReference type="STRING" id="225324.SAMN02745126_00870"/>
<dbReference type="Pfam" id="PF01370">
    <property type="entry name" value="Epimerase"/>
    <property type="match status" value="1"/>
</dbReference>
<evidence type="ECO:0000256" key="1">
    <source>
        <dbReference type="ARBA" id="ARBA00023027"/>
    </source>
</evidence>
<evidence type="ECO:0000259" key="2">
    <source>
        <dbReference type="Pfam" id="PF01370"/>
    </source>
</evidence>
<reference evidence="4" key="1">
    <citation type="submission" date="2017-02" db="EMBL/GenBank/DDBJ databases">
        <authorList>
            <person name="Varghese N."/>
            <person name="Submissions S."/>
        </authorList>
    </citation>
    <scope>NUCLEOTIDE SEQUENCE [LARGE SCALE GENOMIC DNA]</scope>
    <source>
        <strain evidence="4">ATCC 27094</strain>
    </source>
</reference>
<dbReference type="SUPFAM" id="SSF51735">
    <property type="entry name" value="NAD(P)-binding Rossmann-fold domains"/>
    <property type="match status" value="1"/>
</dbReference>
<sequence length="322" mass="35935">MTILVTGVAGFVGSHVARALLARGERVLGVDNFSPYYDPVLKFARLKPLRENKDFTFCELDITDREAMLSLAARYPEVDRIVHLAAQPGVRQSITDPFIYAQANVMGQLIVLDLARRLTGLRHFVYASSSSVYGGNPKLPFSVADRVDHPVSIYAATKRSAELMAEAYVHLHKIKATGLRFFTVYGPWGRPDMSPYIFAKAIHEGSTINLFHLGFVKRDFSYIDDIVAGTLAVLDKPPQEPSHRLYNIGTAGSEDIVRVIELFEKAIGKKAKIELKPGEPGDMLETSADITETTRDFGWTPKVSVEEGIPKFVEWFKAYNRL</sequence>
<gene>
    <name evidence="3" type="ORF">SAMN02745126_00870</name>
</gene>
<protein>
    <submittedName>
        <fullName evidence="3">UDP-glucuronate 4-epimerase</fullName>
    </submittedName>
</protein>
<evidence type="ECO:0000313" key="4">
    <source>
        <dbReference type="Proteomes" id="UP000190092"/>
    </source>
</evidence>
<dbReference type="EMBL" id="FUWJ01000001">
    <property type="protein sequence ID" value="SJZ39809.1"/>
    <property type="molecule type" value="Genomic_DNA"/>
</dbReference>
<name>A0A1T4KBM3_9HYPH</name>
<dbReference type="PRINTS" id="PR01713">
    <property type="entry name" value="NUCEPIMERASE"/>
</dbReference>
<keyword evidence="4" id="KW-1185">Reference proteome</keyword>
<dbReference type="InterPro" id="IPR001509">
    <property type="entry name" value="Epimerase_deHydtase"/>
</dbReference>
<dbReference type="Proteomes" id="UP000190092">
    <property type="component" value="Unassembled WGS sequence"/>
</dbReference>
<dbReference type="AlphaFoldDB" id="A0A1T4KBM3"/>
<organism evidence="3 4">
    <name type="scientific">Enhydrobacter aerosaccus</name>
    <dbReference type="NCBI Taxonomy" id="225324"/>
    <lineage>
        <taxon>Bacteria</taxon>
        <taxon>Pseudomonadati</taxon>
        <taxon>Pseudomonadota</taxon>
        <taxon>Alphaproteobacteria</taxon>
        <taxon>Hyphomicrobiales</taxon>
        <taxon>Enhydrobacter</taxon>
    </lineage>
</organism>
<accession>A0A1T4KBM3</accession>
<dbReference type="InterPro" id="IPR036291">
    <property type="entry name" value="NAD(P)-bd_dom_sf"/>
</dbReference>